<organism evidence="3">
    <name type="scientific">Micromonas pusilla (strain CCMP1545)</name>
    <name type="common">Picoplanktonic green alga</name>
    <dbReference type="NCBI Taxonomy" id="564608"/>
    <lineage>
        <taxon>Eukaryota</taxon>
        <taxon>Viridiplantae</taxon>
        <taxon>Chlorophyta</taxon>
        <taxon>Mamiellophyceae</taxon>
        <taxon>Mamiellales</taxon>
        <taxon>Mamiellaceae</taxon>
        <taxon>Micromonas</taxon>
    </lineage>
</organism>
<dbReference type="Proteomes" id="UP000001876">
    <property type="component" value="Unassembled WGS sequence"/>
</dbReference>
<dbReference type="PANTHER" id="PTHR43336:SF3">
    <property type="entry name" value="GUANYLATE CYCLASE DOMAIN-CONTAINING PROTEIN"/>
    <property type="match status" value="1"/>
</dbReference>
<evidence type="ECO:0000259" key="1">
    <source>
        <dbReference type="PROSITE" id="PS50125"/>
    </source>
</evidence>
<dbReference type="OrthoDB" id="497183at2759"/>
<gene>
    <name evidence="2" type="ORF">MICPUCDRAFT_15376</name>
</gene>
<dbReference type="SUPFAM" id="SSF55073">
    <property type="entry name" value="Nucleotide cyclase"/>
    <property type="match status" value="1"/>
</dbReference>
<sequence>METRLLENSIAKICGLLAVGFGEAGSAVIAENMKRGGEIDPMIPGKKVCAIFGFCDIRQFTDTTEVLQEGIMEFVNTIGKIVHMEVHLHGGSANKNIGDAFLLVWKFPKDITLHDVEAPHLTTKEKREQIAVVANNALASFVVIMAGLRRSAKLNTYRNDTRLNARLPNFEVKMGFGLHVGWAIEGAIGSEYKVDASYLSPNVNMSARLEAATKQFGVPLLLSEDFVHICGERVRAQCRQLDVVTSNSFQSYEDEFEEHPDIVALRRGVTETFLSEFKRGFDLYRAGEWGDAAAVLRETARGFGGGERGDDREDGPSLSLLRVMEAHGCEAPRDWKGYRELTEK</sequence>
<dbReference type="GO" id="GO:0009190">
    <property type="term" value="P:cyclic nucleotide biosynthetic process"/>
    <property type="evidence" value="ECO:0007669"/>
    <property type="project" value="InterPro"/>
</dbReference>
<dbReference type="Pfam" id="PF00211">
    <property type="entry name" value="Guanylate_cyc"/>
    <property type="match status" value="1"/>
</dbReference>
<evidence type="ECO:0000313" key="3">
    <source>
        <dbReference type="Proteomes" id="UP000001876"/>
    </source>
</evidence>
<dbReference type="InterPro" id="IPR029787">
    <property type="entry name" value="Nucleotide_cyclase"/>
</dbReference>
<dbReference type="CDD" id="cd07302">
    <property type="entry name" value="CHD"/>
    <property type="match status" value="1"/>
</dbReference>
<dbReference type="KEGG" id="mpp:MICPUCDRAFT_15376"/>
<keyword evidence="3" id="KW-1185">Reference proteome</keyword>
<dbReference type="eggNOG" id="ENOG502QQYF">
    <property type="taxonomic scope" value="Eukaryota"/>
</dbReference>
<dbReference type="PROSITE" id="PS50125">
    <property type="entry name" value="GUANYLATE_CYCLASE_2"/>
    <property type="match status" value="1"/>
</dbReference>
<dbReference type="AlphaFoldDB" id="C1MM72"/>
<proteinExistence type="predicted"/>
<dbReference type="STRING" id="564608.C1MM72"/>
<dbReference type="EMBL" id="GG663737">
    <property type="protein sequence ID" value="EEH58529.1"/>
    <property type="molecule type" value="Genomic_DNA"/>
</dbReference>
<reference evidence="2 3" key="1">
    <citation type="journal article" date="2009" name="Science">
        <title>Green evolution and dynamic adaptations revealed by genomes of the marine picoeukaryotes Micromonas.</title>
        <authorList>
            <person name="Worden A.Z."/>
            <person name="Lee J.H."/>
            <person name="Mock T."/>
            <person name="Rouze P."/>
            <person name="Simmons M.P."/>
            <person name="Aerts A.L."/>
            <person name="Allen A.E."/>
            <person name="Cuvelier M.L."/>
            <person name="Derelle E."/>
            <person name="Everett M.V."/>
            <person name="Foulon E."/>
            <person name="Grimwood J."/>
            <person name="Gundlach H."/>
            <person name="Henrissat B."/>
            <person name="Napoli C."/>
            <person name="McDonald S.M."/>
            <person name="Parker M.S."/>
            <person name="Rombauts S."/>
            <person name="Salamov A."/>
            <person name="Von Dassow P."/>
            <person name="Badger J.H."/>
            <person name="Coutinho P.M."/>
            <person name="Demir E."/>
            <person name="Dubchak I."/>
            <person name="Gentemann C."/>
            <person name="Eikrem W."/>
            <person name="Gready J.E."/>
            <person name="John U."/>
            <person name="Lanier W."/>
            <person name="Lindquist E.A."/>
            <person name="Lucas S."/>
            <person name="Mayer K.F."/>
            <person name="Moreau H."/>
            <person name="Not F."/>
            <person name="Otillar R."/>
            <person name="Panaud O."/>
            <person name="Pangilinan J."/>
            <person name="Paulsen I."/>
            <person name="Piegu B."/>
            <person name="Poliakov A."/>
            <person name="Robbens S."/>
            <person name="Schmutz J."/>
            <person name="Toulza E."/>
            <person name="Wyss T."/>
            <person name="Zelensky A."/>
            <person name="Zhou K."/>
            <person name="Armbrust E.V."/>
            <person name="Bhattacharya D."/>
            <person name="Goodenough U.W."/>
            <person name="Van de Peer Y."/>
            <person name="Grigoriev I.V."/>
        </authorList>
    </citation>
    <scope>NUCLEOTIDE SEQUENCE [LARGE SCALE GENOMIC DNA]</scope>
    <source>
        <strain evidence="2 3">CCMP1545</strain>
    </source>
</reference>
<dbReference type="PANTHER" id="PTHR43336">
    <property type="entry name" value="OXYGEN SENSOR HISTIDINE KINASE RESPONSE REGULATOR DEVS/DOSS"/>
    <property type="match status" value="1"/>
</dbReference>
<dbReference type="GeneID" id="9682323"/>
<name>C1MM72_MICPC</name>
<evidence type="ECO:0000313" key="2">
    <source>
        <dbReference type="EMBL" id="EEH58529.1"/>
    </source>
</evidence>
<protein>
    <submittedName>
        <fullName evidence="2">Predicted protein</fullName>
    </submittedName>
</protein>
<dbReference type="InterPro" id="IPR001054">
    <property type="entry name" value="A/G_cyclase"/>
</dbReference>
<dbReference type="GO" id="GO:0035556">
    <property type="term" value="P:intracellular signal transduction"/>
    <property type="evidence" value="ECO:0007669"/>
    <property type="project" value="InterPro"/>
</dbReference>
<accession>C1MM72</accession>
<dbReference type="RefSeq" id="XP_003056884.1">
    <property type="nucleotide sequence ID" value="XM_003056838.1"/>
</dbReference>
<feature type="domain" description="Guanylate cyclase" evidence="1">
    <location>
        <begin position="51"/>
        <end position="210"/>
    </location>
</feature>
<dbReference type="Gene3D" id="3.30.70.1230">
    <property type="entry name" value="Nucleotide cyclase"/>
    <property type="match status" value="1"/>
</dbReference>